<dbReference type="EMBL" id="CACVKT020006409">
    <property type="protein sequence ID" value="CAC5401420.1"/>
    <property type="molecule type" value="Genomic_DNA"/>
</dbReference>
<evidence type="ECO:0000256" key="1">
    <source>
        <dbReference type="SAM" id="MobiDB-lite"/>
    </source>
</evidence>
<name>A0A6J8D2Q6_MYTCO</name>
<sequence length="279" mass="31801">MSSRLQTREASHFLVEFDDENANLRFYVCPRFKILIDGRIRIGEKYLVHWGDKDGDKDEATVLESGEWLDMRRKEQECKKRTPTSPIEEVEPEPEPECNGKDKSPVLKTRPAFSSDNDLAEILKQVEINNARIFNPKSRKIHKRISTARRSLIDAVENESDVPSPLPSHSSRLPDIPLTPSTSHITTLEQRNTFSTTFGFNMSTPPMRQSLTVPYSLFSDIPEQFLISENDLSRAIHSSKGPGNFACHIMPILFPELFTSDNLRTMYTFYGGGKLNKNP</sequence>
<keyword evidence="3" id="KW-1185">Reference proteome</keyword>
<feature type="region of interest" description="Disordered" evidence="1">
    <location>
        <begin position="79"/>
        <end position="106"/>
    </location>
</feature>
<organism evidence="2 3">
    <name type="scientific">Mytilus coruscus</name>
    <name type="common">Sea mussel</name>
    <dbReference type="NCBI Taxonomy" id="42192"/>
    <lineage>
        <taxon>Eukaryota</taxon>
        <taxon>Metazoa</taxon>
        <taxon>Spiralia</taxon>
        <taxon>Lophotrochozoa</taxon>
        <taxon>Mollusca</taxon>
        <taxon>Bivalvia</taxon>
        <taxon>Autobranchia</taxon>
        <taxon>Pteriomorphia</taxon>
        <taxon>Mytilida</taxon>
        <taxon>Mytiloidea</taxon>
        <taxon>Mytilidae</taxon>
        <taxon>Mytilinae</taxon>
        <taxon>Mytilus</taxon>
    </lineage>
</organism>
<evidence type="ECO:0000313" key="3">
    <source>
        <dbReference type="Proteomes" id="UP000507470"/>
    </source>
</evidence>
<dbReference type="AlphaFoldDB" id="A0A6J8D2Q6"/>
<gene>
    <name evidence="2" type="ORF">MCOR_35503</name>
</gene>
<accession>A0A6J8D2Q6</accession>
<reference evidence="2 3" key="1">
    <citation type="submission" date="2020-06" db="EMBL/GenBank/DDBJ databases">
        <authorList>
            <person name="Li R."/>
            <person name="Bekaert M."/>
        </authorList>
    </citation>
    <scope>NUCLEOTIDE SEQUENCE [LARGE SCALE GENOMIC DNA]</scope>
    <source>
        <strain evidence="3">wild</strain>
    </source>
</reference>
<proteinExistence type="predicted"/>
<evidence type="ECO:0000313" key="2">
    <source>
        <dbReference type="EMBL" id="CAC5401420.1"/>
    </source>
</evidence>
<dbReference type="Proteomes" id="UP000507470">
    <property type="component" value="Unassembled WGS sequence"/>
</dbReference>
<feature type="region of interest" description="Disordered" evidence="1">
    <location>
        <begin position="156"/>
        <end position="181"/>
    </location>
</feature>
<protein>
    <submittedName>
        <fullName evidence="2">Uncharacterized protein</fullName>
    </submittedName>
</protein>